<dbReference type="Gene3D" id="3.40.50.1820">
    <property type="entry name" value="alpha/beta hydrolase"/>
    <property type="match status" value="1"/>
</dbReference>
<dbReference type="OMA" id="DSHYTKA"/>
<dbReference type="InterPro" id="IPR000073">
    <property type="entry name" value="AB_hydrolase_1"/>
</dbReference>
<dbReference type="AlphaFoldDB" id="A0A0N4YEH7"/>
<keyword evidence="6" id="KW-1185">Reference proteome</keyword>
<dbReference type="InterPro" id="IPR029058">
    <property type="entry name" value="AB_hydrolase_fold"/>
</dbReference>
<gene>
    <name evidence="5" type="ORF">NBR_LOCUS15101</name>
</gene>
<accession>A0A0N4YEH7</accession>
<comment type="similarity">
    <text evidence="3">Belongs to the AB hydrolase superfamily. ABHD14 family.</text>
</comment>
<protein>
    <submittedName>
        <fullName evidence="7">AB hydrolase-1 domain-containing protein</fullName>
    </submittedName>
</protein>
<evidence type="ECO:0000313" key="5">
    <source>
        <dbReference type="EMBL" id="VDL78695.1"/>
    </source>
</evidence>
<dbReference type="GO" id="GO:0005737">
    <property type="term" value="C:cytoplasm"/>
    <property type="evidence" value="ECO:0007669"/>
    <property type="project" value="UniProtKB-SubCell"/>
</dbReference>
<organism evidence="7">
    <name type="scientific">Nippostrongylus brasiliensis</name>
    <name type="common">Rat hookworm</name>
    <dbReference type="NCBI Taxonomy" id="27835"/>
    <lineage>
        <taxon>Eukaryota</taxon>
        <taxon>Metazoa</taxon>
        <taxon>Ecdysozoa</taxon>
        <taxon>Nematoda</taxon>
        <taxon>Chromadorea</taxon>
        <taxon>Rhabditida</taxon>
        <taxon>Rhabditina</taxon>
        <taxon>Rhabditomorpha</taxon>
        <taxon>Strongyloidea</taxon>
        <taxon>Heligmosomidae</taxon>
        <taxon>Nippostrongylus</taxon>
    </lineage>
</organism>
<dbReference type="SUPFAM" id="SSF53474">
    <property type="entry name" value="alpha/beta-Hydrolases"/>
    <property type="match status" value="1"/>
</dbReference>
<proteinExistence type="inferred from homology"/>
<dbReference type="PANTHER" id="PTHR46197:SF3">
    <property type="entry name" value="AB HYDROLASE-1 DOMAIN-CONTAINING PROTEIN"/>
    <property type="match status" value="1"/>
</dbReference>
<evidence type="ECO:0000313" key="6">
    <source>
        <dbReference type="Proteomes" id="UP000271162"/>
    </source>
</evidence>
<dbReference type="Pfam" id="PF12697">
    <property type="entry name" value="Abhydrolase_6"/>
    <property type="match status" value="1"/>
</dbReference>
<evidence type="ECO:0000259" key="4">
    <source>
        <dbReference type="Pfam" id="PF12697"/>
    </source>
</evidence>
<sequence>MVVNDSQSLLERADLSRPVPENARKLAHLVEVNERRIEMGQCTEGDVLLPRRAFSYRDAGVEDIICHLVVLTKNEEDTRTDSSVAQSDHNVFYRESLPPDSHYAKATIVFLHGQAYTSLTWTDRGSLRTFAALGYHCIAPDLPGSGQTRGPAVSLHDKPQFLLSFLSALGVKQVMVVTASMAAQYVLPLLAQDVFVCVVGIAPSNTHEISEPSLYRTPILVLWGDYDTSLGPTAAANLRVLPNARLHKIPNAGHACHLNNPQAFEEICMNFFDLVRNYHAL</sequence>
<dbReference type="Proteomes" id="UP000271162">
    <property type="component" value="Unassembled WGS sequence"/>
</dbReference>
<comment type="subcellular location">
    <subcellularLocation>
        <location evidence="1">Cytoplasm</location>
    </subcellularLocation>
</comment>
<name>A0A0N4YEH7_NIPBR</name>
<evidence type="ECO:0000256" key="1">
    <source>
        <dbReference type="ARBA" id="ARBA00004496"/>
    </source>
</evidence>
<reference evidence="5 6" key="2">
    <citation type="submission" date="2018-11" db="EMBL/GenBank/DDBJ databases">
        <authorList>
            <consortium name="Pathogen Informatics"/>
        </authorList>
    </citation>
    <scope>NUCLEOTIDE SEQUENCE [LARGE SCALE GENOMIC DNA]</scope>
</reference>
<evidence type="ECO:0000256" key="2">
    <source>
        <dbReference type="ARBA" id="ARBA00022490"/>
    </source>
</evidence>
<evidence type="ECO:0000313" key="7">
    <source>
        <dbReference type="WBParaSite" id="NBR_0001510001-mRNA-1"/>
    </source>
</evidence>
<evidence type="ECO:0000256" key="3">
    <source>
        <dbReference type="ARBA" id="ARBA00037942"/>
    </source>
</evidence>
<reference evidence="7" key="1">
    <citation type="submission" date="2017-02" db="UniProtKB">
        <authorList>
            <consortium name="WormBaseParasite"/>
        </authorList>
    </citation>
    <scope>IDENTIFICATION</scope>
</reference>
<dbReference type="EMBL" id="UYSL01021600">
    <property type="protein sequence ID" value="VDL78695.1"/>
    <property type="molecule type" value="Genomic_DNA"/>
</dbReference>
<dbReference type="STRING" id="27835.A0A0N4YEH7"/>
<dbReference type="PANTHER" id="PTHR46197">
    <property type="entry name" value="PROTEIN ABHD14B-LIKE"/>
    <property type="match status" value="1"/>
</dbReference>
<dbReference type="WBParaSite" id="NBR_0001510001-mRNA-1">
    <property type="protein sequence ID" value="NBR_0001510001-mRNA-1"/>
    <property type="gene ID" value="NBR_0001510001"/>
</dbReference>
<feature type="domain" description="AB hydrolase-1" evidence="4">
    <location>
        <begin position="108"/>
        <end position="203"/>
    </location>
</feature>
<keyword evidence="2" id="KW-0963">Cytoplasm</keyword>